<dbReference type="InParanoid" id="A0A6J2ULL5"/>
<sequence>MATTCKQTSRTQMFLGKEEHGGFSRFENEWKLICIEEFSGTATKPRFLERLEGYLERELRALDPQSPVVQELRLQAYREVFDHFIEALKTYKPLLSAIKSEYEITLAHQTEQIREIKPLRAQLVLVSERCEKRILDWNKQESEEIKTLKQECQHLQSVIEDMRERQRALDTQVCHLKKDLAAQYLKYREERDARKLLIVTMSNTAQGSEKQPDEQQEESVDPVKLKLALKVCREDLMKAQQELNLLQANYWDVVPRRDWENLERTHTQTLLKLETLQTDFDQMKMEYDTLLGVHQQITMQRDNLQAELKAFRETSTPRPQWDMCTDMLGTRKPWAELFDGQSSRRRLEILLAELNGEVSEQNEFFTGLGTSDDVPAHLRYKGQLKNLKLKKEDVVRLIKDVWREKTVEDEKRDNRSNLSEFLRRYLESHHGRQAGEWAYSLMDSIQHHLNNDLISLFHDILTGKVDESLYHGQNHMLSNLLKVLIQRDATENGTLTISEFSDALRTTFPLKGDQDIEELIKAAQSELGPSGGIAYQRLYTEDADGKQRNFLSLVKRQATTERHQYISQLRTQLESMGEVGISELRTAFETIDPTLDSATLNWNLSVAFSIPVAQLHLHSANLDTEVALQRLLVADVKREGPVAHND</sequence>
<evidence type="ECO:0000259" key="3">
    <source>
        <dbReference type="Pfam" id="PF15739"/>
    </source>
</evidence>
<feature type="domain" description="Translin-associated factor X-interacting protein 1 N-terminal" evidence="3">
    <location>
        <begin position="52"/>
        <end position="163"/>
    </location>
</feature>
<evidence type="ECO:0000256" key="1">
    <source>
        <dbReference type="ARBA" id="ARBA00023054"/>
    </source>
</evidence>
<feature type="coiled-coil region" evidence="2">
    <location>
        <begin position="138"/>
        <end position="165"/>
    </location>
</feature>
<keyword evidence="4" id="KW-1185">Reference proteome</keyword>
<proteinExistence type="predicted"/>
<evidence type="ECO:0000256" key="2">
    <source>
        <dbReference type="SAM" id="Coils"/>
    </source>
</evidence>
<dbReference type="PANTHER" id="PTHR16306:SF0">
    <property type="entry name" value="TRANSLIN-ASSOCIATED FACTOR X-INTERACTING PROTEIN 1"/>
    <property type="match status" value="1"/>
</dbReference>
<dbReference type="GO" id="GO:0005737">
    <property type="term" value="C:cytoplasm"/>
    <property type="evidence" value="ECO:0007669"/>
    <property type="project" value="TreeGrafter"/>
</dbReference>
<accession>A0A6J2ULL5</accession>
<dbReference type="CTD" id="55815"/>
<dbReference type="FunCoup" id="A0A6J2ULL5">
    <property type="interactions" value="310"/>
</dbReference>
<keyword evidence="1 2" id="KW-0175">Coiled coil</keyword>
<dbReference type="PANTHER" id="PTHR16306">
    <property type="entry name" value="TRANSLIN-ASSOCIATED FACTOR X-INTERACTING PROTEIN 1"/>
    <property type="match status" value="1"/>
</dbReference>
<organism evidence="4 5">
    <name type="scientific">Chanos chanos</name>
    <name type="common">Milkfish</name>
    <name type="synonym">Mugil chanos</name>
    <dbReference type="NCBI Taxonomy" id="29144"/>
    <lineage>
        <taxon>Eukaryota</taxon>
        <taxon>Metazoa</taxon>
        <taxon>Chordata</taxon>
        <taxon>Craniata</taxon>
        <taxon>Vertebrata</taxon>
        <taxon>Euteleostomi</taxon>
        <taxon>Actinopterygii</taxon>
        <taxon>Neopterygii</taxon>
        <taxon>Teleostei</taxon>
        <taxon>Ostariophysi</taxon>
        <taxon>Gonorynchiformes</taxon>
        <taxon>Chanidae</taxon>
        <taxon>Chanos</taxon>
    </lineage>
</organism>
<dbReference type="AlphaFoldDB" id="A0A6J2ULL5"/>
<evidence type="ECO:0000313" key="4">
    <source>
        <dbReference type="Proteomes" id="UP000504632"/>
    </source>
</evidence>
<reference evidence="5" key="1">
    <citation type="submission" date="2025-08" db="UniProtKB">
        <authorList>
            <consortium name="RefSeq"/>
        </authorList>
    </citation>
    <scope>IDENTIFICATION</scope>
</reference>
<evidence type="ECO:0000313" key="5">
    <source>
        <dbReference type="RefSeq" id="XP_030621185.1"/>
    </source>
</evidence>
<dbReference type="RefSeq" id="XP_030621185.1">
    <property type="nucleotide sequence ID" value="XM_030765325.1"/>
</dbReference>
<dbReference type="OrthoDB" id="261426at2759"/>
<dbReference type="InterPro" id="IPR032755">
    <property type="entry name" value="TSNAXIP1_N"/>
</dbReference>
<name>A0A6J2ULL5_CHACN</name>
<dbReference type="Pfam" id="PF15739">
    <property type="entry name" value="TSNAXIP1_N"/>
    <property type="match status" value="1"/>
</dbReference>
<protein>
    <submittedName>
        <fullName evidence="5">Translin-associated factor X-interacting protein 1</fullName>
    </submittedName>
</protein>
<dbReference type="Proteomes" id="UP000504632">
    <property type="component" value="Chromosome 2"/>
</dbReference>
<gene>
    <name evidence="5" type="primary">tsnaxip1</name>
</gene>
<dbReference type="GeneID" id="115804834"/>